<organism evidence="1 2">
    <name type="scientific">Rarobacter faecitabidus</name>
    <dbReference type="NCBI Taxonomy" id="13243"/>
    <lineage>
        <taxon>Bacteria</taxon>
        <taxon>Bacillati</taxon>
        <taxon>Actinomycetota</taxon>
        <taxon>Actinomycetes</taxon>
        <taxon>Micrococcales</taxon>
        <taxon>Rarobacteraceae</taxon>
        <taxon>Rarobacter</taxon>
    </lineage>
</organism>
<proteinExistence type="predicted"/>
<dbReference type="Proteomes" id="UP000315389">
    <property type="component" value="Unassembled WGS sequence"/>
</dbReference>
<dbReference type="OrthoDB" id="32458at2"/>
<dbReference type="SUPFAM" id="SSF159888">
    <property type="entry name" value="YdhG-like"/>
    <property type="match status" value="1"/>
</dbReference>
<gene>
    <name evidence="1" type="ORF">FB461_2042</name>
</gene>
<reference evidence="1 2" key="1">
    <citation type="submission" date="2019-06" db="EMBL/GenBank/DDBJ databases">
        <title>Sequencing the genomes of 1000 actinobacteria strains.</title>
        <authorList>
            <person name="Klenk H.-P."/>
        </authorList>
    </citation>
    <scope>NUCLEOTIDE SEQUENCE [LARGE SCALE GENOMIC DNA]</scope>
    <source>
        <strain evidence="1 2">DSM 4813</strain>
    </source>
</reference>
<keyword evidence="2" id="KW-1185">Reference proteome</keyword>
<dbReference type="AlphaFoldDB" id="A0A542ZE54"/>
<name>A0A542ZE54_RARFA</name>
<evidence type="ECO:0000313" key="2">
    <source>
        <dbReference type="Proteomes" id="UP000315389"/>
    </source>
</evidence>
<protein>
    <submittedName>
        <fullName evidence="1">Uncharacterized protein YdhG (YjbR/CyaY superfamily)</fullName>
    </submittedName>
</protein>
<comment type="caution">
    <text evidence="1">The sequence shown here is derived from an EMBL/GenBank/DDBJ whole genome shotgun (WGS) entry which is preliminary data.</text>
</comment>
<dbReference type="RefSeq" id="WP_142121683.1">
    <property type="nucleotide sequence ID" value="NZ_BAAASV010000002.1"/>
</dbReference>
<dbReference type="EMBL" id="VFOS01000003">
    <property type="protein sequence ID" value="TQL58624.1"/>
    <property type="molecule type" value="Genomic_DNA"/>
</dbReference>
<sequence>MSSTGFSAQERAAMRQRAEELRTSKGLKGAAKLAKELDACVEAIDALSGTDQAVAALLHRIVSEEAPHLNPKTWYGFPSYARDGNVVVFFQPASKFDSRYGTVGFQDTASLDDGDMWATSFAVVAVTDEVEQRLRDAVRKAAG</sequence>
<accession>A0A542ZE54</accession>
<evidence type="ECO:0000313" key="1">
    <source>
        <dbReference type="EMBL" id="TQL58624.1"/>
    </source>
</evidence>